<keyword evidence="1" id="KW-0472">Membrane</keyword>
<dbReference type="RefSeq" id="WP_109626002.1">
    <property type="nucleotide sequence ID" value="NZ_JANKBI010000023.1"/>
</dbReference>
<proteinExistence type="predicted"/>
<feature type="transmembrane region" description="Helical" evidence="1">
    <location>
        <begin position="152"/>
        <end position="169"/>
    </location>
</feature>
<feature type="transmembrane region" description="Helical" evidence="1">
    <location>
        <begin position="51"/>
        <end position="71"/>
    </location>
</feature>
<accession>A0AB73T6A5</accession>
<feature type="transmembrane region" description="Helical" evidence="1">
    <location>
        <begin position="91"/>
        <end position="114"/>
    </location>
</feature>
<keyword evidence="1" id="KW-0812">Transmembrane</keyword>
<dbReference type="Proteomes" id="UP000245412">
    <property type="component" value="Unassembled WGS sequence"/>
</dbReference>
<dbReference type="GO" id="GO:0004190">
    <property type="term" value="F:aspartic-type endopeptidase activity"/>
    <property type="evidence" value="ECO:0007669"/>
    <property type="project" value="InterPro"/>
</dbReference>
<evidence type="ECO:0000256" key="1">
    <source>
        <dbReference type="SAM" id="Phobius"/>
    </source>
</evidence>
<dbReference type="GO" id="GO:0016020">
    <property type="term" value="C:membrane"/>
    <property type="evidence" value="ECO:0007669"/>
    <property type="project" value="InterPro"/>
</dbReference>
<sequence length="170" mass="19043">MQYLQKVCLLFVACSAVISDVSKGKIYNELILTGFFLGAVCQVMDQGVCGILWFLGGLTAPVVLMWPLYYFRMIGAGDIKLFCSLGSILGIPGIFWCMFYSLLIGGGMAAVMVIKRGNLLKRLGYLKCYLERMADRHGWEPYRKKEDRDGEFYFSVPVLISVLFAIGGIY</sequence>
<protein>
    <submittedName>
        <fullName evidence="3">Prepilin peptidase CpaA</fullName>
    </submittedName>
</protein>
<evidence type="ECO:0000313" key="4">
    <source>
        <dbReference type="Proteomes" id="UP000245412"/>
    </source>
</evidence>
<name>A0AB73T6A5_9FIRM</name>
<dbReference type="Gene3D" id="1.20.120.1220">
    <property type="match status" value="1"/>
</dbReference>
<organism evidence="3 4">
    <name type="scientific">Murimonas intestini</name>
    <dbReference type="NCBI Taxonomy" id="1337051"/>
    <lineage>
        <taxon>Bacteria</taxon>
        <taxon>Bacillati</taxon>
        <taxon>Bacillota</taxon>
        <taxon>Clostridia</taxon>
        <taxon>Lachnospirales</taxon>
        <taxon>Lachnospiraceae</taxon>
        <taxon>Murimonas</taxon>
    </lineage>
</organism>
<comment type="caution">
    <text evidence="3">The sequence shown here is derived from an EMBL/GenBank/DDBJ whole genome shotgun (WGS) entry which is preliminary data.</text>
</comment>
<keyword evidence="1" id="KW-1133">Transmembrane helix</keyword>
<evidence type="ECO:0000313" key="3">
    <source>
        <dbReference type="EMBL" id="PWJ76871.1"/>
    </source>
</evidence>
<dbReference type="Pfam" id="PF01478">
    <property type="entry name" value="Peptidase_A24"/>
    <property type="match status" value="1"/>
</dbReference>
<feature type="domain" description="Prepilin type IV endopeptidase peptidase" evidence="2">
    <location>
        <begin position="9"/>
        <end position="108"/>
    </location>
</feature>
<gene>
    <name evidence="3" type="ORF">C7383_104320</name>
</gene>
<dbReference type="AlphaFoldDB" id="A0AB73T6A5"/>
<reference evidence="3 4" key="1">
    <citation type="submission" date="2018-05" db="EMBL/GenBank/DDBJ databases">
        <authorList>
            <person name="Goeker M."/>
            <person name="Huntemann M."/>
            <person name="Clum A."/>
            <person name="Pillay M."/>
            <person name="Palaniappan K."/>
            <person name="Varghese N."/>
            <person name="Mikhailova N."/>
            <person name="Stamatis D."/>
            <person name="Reddy T."/>
            <person name="Daum C."/>
            <person name="Shapiro N."/>
            <person name="Ivanova N."/>
            <person name="Kyrpides N."/>
            <person name="Woyke T."/>
        </authorList>
    </citation>
    <scope>NUCLEOTIDE SEQUENCE [LARGE SCALE GENOMIC DNA]</scope>
    <source>
        <strain evidence="3 4">DSM 26524</strain>
    </source>
</reference>
<dbReference type="EMBL" id="QGGY01000004">
    <property type="protein sequence ID" value="PWJ76871.1"/>
    <property type="molecule type" value="Genomic_DNA"/>
</dbReference>
<dbReference type="InterPro" id="IPR000045">
    <property type="entry name" value="Prepilin_IV_endopep_pep"/>
</dbReference>
<keyword evidence="4" id="KW-1185">Reference proteome</keyword>
<evidence type="ECO:0000259" key="2">
    <source>
        <dbReference type="Pfam" id="PF01478"/>
    </source>
</evidence>